<dbReference type="Pfam" id="PF02311">
    <property type="entry name" value="AraC_binding"/>
    <property type="match status" value="1"/>
</dbReference>
<sequence>MRSVPAASLSVRHYGASRGSHAHEHFQVLVGLQGVLELEVEGRGQRIGQGQGVVVAPGDRHDFEAAARGGSRCLVLDTVDPAWTARAGRMPADARAGALARYLALSLEAGSAAALALLQGAALLREAWGPSEPIASGRPIDWAALAVWLRVSWHLPLTVADLARQVHLSPSQFSERCRRETGLSPMQWLRGQRLAQARALRLGGMGVAEAARRTGYRSPSALTAAMRRAGGTPERS</sequence>
<evidence type="ECO:0000256" key="3">
    <source>
        <dbReference type="ARBA" id="ARBA00023163"/>
    </source>
</evidence>
<dbReference type="PROSITE" id="PS01124">
    <property type="entry name" value="HTH_ARAC_FAMILY_2"/>
    <property type="match status" value="1"/>
</dbReference>
<dbReference type="InterPro" id="IPR003313">
    <property type="entry name" value="AraC-bd"/>
</dbReference>
<dbReference type="InterPro" id="IPR050204">
    <property type="entry name" value="AraC_XylS_family_regulators"/>
</dbReference>
<dbReference type="Pfam" id="PF12833">
    <property type="entry name" value="HTH_18"/>
    <property type="match status" value="1"/>
</dbReference>
<evidence type="ECO:0000259" key="4">
    <source>
        <dbReference type="PROSITE" id="PS01124"/>
    </source>
</evidence>
<keyword evidence="1" id="KW-0805">Transcription regulation</keyword>
<dbReference type="InterPro" id="IPR014710">
    <property type="entry name" value="RmlC-like_jellyroll"/>
</dbReference>
<evidence type="ECO:0000313" key="5">
    <source>
        <dbReference type="EMBL" id="PZQ58967.1"/>
    </source>
</evidence>
<dbReference type="PANTHER" id="PTHR46796">
    <property type="entry name" value="HTH-TYPE TRANSCRIPTIONAL ACTIVATOR RHAS-RELATED"/>
    <property type="match status" value="1"/>
</dbReference>
<dbReference type="EMBL" id="QFPP01000751">
    <property type="protein sequence ID" value="PZQ58967.1"/>
    <property type="molecule type" value="Genomic_DNA"/>
</dbReference>
<keyword evidence="2" id="KW-0238">DNA-binding</keyword>
<dbReference type="GO" id="GO:0043565">
    <property type="term" value="F:sequence-specific DNA binding"/>
    <property type="evidence" value="ECO:0007669"/>
    <property type="project" value="InterPro"/>
</dbReference>
<organism evidence="5 6">
    <name type="scientific">Variovorax paradoxus</name>
    <dbReference type="NCBI Taxonomy" id="34073"/>
    <lineage>
        <taxon>Bacteria</taxon>
        <taxon>Pseudomonadati</taxon>
        <taxon>Pseudomonadota</taxon>
        <taxon>Betaproteobacteria</taxon>
        <taxon>Burkholderiales</taxon>
        <taxon>Comamonadaceae</taxon>
        <taxon>Variovorax</taxon>
    </lineage>
</organism>
<evidence type="ECO:0000256" key="1">
    <source>
        <dbReference type="ARBA" id="ARBA00023015"/>
    </source>
</evidence>
<name>A0A2W5QMC1_VARPD</name>
<dbReference type="Gene3D" id="2.60.120.10">
    <property type="entry name" value="Jelly Rolls"/>
    <property type="match status" value="1"/>
</dbReference>
<dbReference type="InterPro" id="IPR011051">
    <property type="entry name" value="RmlC_Cupin_sf"/>
</dbReference>
<dbReference type="GO" id="GO:0003700">
    <property type="term" value="F:DNA-binding transcription factor activity"/>
    <property type="evidence" value="ECO:0007669"/>
    <property type="project" value="InterPro"/>
</dbReference>
<keyword evidence="3" id="KW-0804">Transcription</keyword>
<accession>A0A2W5QMC1</accession>
<protein>
    <submittedName>
        <fullName evidence="5">AraC family transcriptional regulator</fullName>
    </submittedName>
</protein>
<dbReference type="SUPFAM" id="SSF51182">
    <property type="entry name" value="RmlC-like cupins"/>
    <property type="match status" value="1"/>
</dbReference>
<dbReference type="PANTHER" id="PTHR46796:SF10">
    <property type="entry name" value="TRANSCRIPTIONAL ACTIVATOR FEAR"/>
    <property type="match status" value="1"/>
</dbReference>
<dbReference type="SUPFAM" id="SSF46689">
    <property type="entry name" value="Homeodomain-like"/>
    <property type="match status" value="1"/>
</dbReference>
<gene>
    <name evidence="5" type="ORF">DI563_30435</name>
</gene>
<reference evidence="5 6" key="1">
    <citation type="submission" date="2017-08" db="EMBL/GenBank/DDBJ databases">
        <title>Infants hospitalized years apart are colonized by the same room-sourced microbial strains.</title>
        <authorList>
            <person name="Brooks B."/>
            <person name="Olm M.R."/>
            <person name="Firek B.A."/>
            <person name="Baker R."/>
            <person name="Thomas B.C."/>
            <person name="Morowitz M.J."/>
            <person name="Banfield J.F."/>
        </authorList>
    </citation>
    <scope>NUCLEOTIDE SEQUENCE [LARGE SCALE GENOMIC DNA]</scope>
    <source>
        <strain evidence="5">S2_005_003_R2_41</strain>
    </source>
</reference>
<dbReference type="InterPro" id="IPR009057">
    <property type="entry name" value="Homeodomain-like_sf"/>
</dbReference>
<dbReference type="Proteomes" id="UP000249135">
    <property type="component" value="Unassembled WGS sequence"/>
</dbReference>
<dbReference type="InterPro" id="IPR018060">
    <property type="entry name" value="HTH_AraC"/>
</dbReference>
<proteinExistence type="predicted"/>
<evidence type="ECO:0000256" key="2">
    <source>
        <dbReference type="ARBA" id="ARBA00023125"/>
    </source>
</evidence>
<dbReference type="AlphaFoldDB" id="A0A2W5QMC1"/>
<feature type="domain" description="HTH araC/xylS-type" evidence="4">
    <location>
        <begin position="143"/>
        <end position="236"/>
    </location>
</feature>
<dbReference type="Gene3D" id="1.10.10.60">
    <property type="entry name" value="Homeodomain-like"/>
    <property type="match status" value="1"/>
</dbReference>
<dbReference type="SMART" id="SM00342">
    <property type="entry name" value="HTH_ARAC"/>
    <property type="match status" value="1"/>
</dbReference>
<comment type="caution">
    <text evidence="5">The sequence shown here is derived from an EMBL/GenBank/DDBJ whole genome shotgun (WGS) entry which is preliminary data.</text>
</comment>
<evidence type="ECO:0000313" key="6">
    <source>
        <dbReference type="Proteomes" id="UP000249135"/>
    </source>
</evidence>